<gene>
    <name evidence="2" type="ORF">NP493_1557g00029</name>
</gene>
<proteinExistence type="predicted"/>
<protein>
    <submittedName>
        <fullName evidence="2">Uncharacterized protein</fullName>
    </submittedName>
</protein>
<feature type="compositionally biased region" description="Low complexity" evidence="1">
    <location>
        <begin position="149"/>
        <end position="171"/>
    </location>
</feature>
<accession>A0AAD9NB91</accession>
<organism evidence="2 3">
    <name type="scientific">Ridgeia piscesae</name>
    <name type="common">Tubeworm</name>
    <dbReference type="NCBI Taxonomy" id="27915"/>
    <lineage>
        <taxon>Eukaryota</taxon>
        <taxon>Metazoa</taxon>
        <taxon>Spiralia</taxon>
        <taxon>Lophotrochozoa</taxon>
        <taxon>Annelida</taxon>
        <taxon>Polychaeta</taxon>
        <taxon>Sedentaria</taxon>
        <taxon>Canalipalpata</taxon>
        <taxon>Sabellida</taxon>
        <taxon>Siboglinidae</taxon>
        <taxon>Ridgeia</taxon>
    </lineage>
</organism>
<feature type="compositionally biased region" description="Polar residues" evidence="1">
    <location>
        <begin position="172"/>
        <end position="190"/>
    </location>
</feature>
<dbReference type="EMBL" id="JAODUO010001557">
    <property type="protein sequence ID" value="KAK2161831.1"/>
    <property type="molecule type" value="Genomic_DNA"/>
</dbReference>
<feature type="region of interest" description="Disordered" evidence="1">
    <location>
        <begin position="132"/>
        <end position="192"/>
    </location>
</feature>
<dbReference type="Proteomes" id="UP001209878">
    <property type="component" value="Unassembled WGS sequence"/>
</dbReference>
<keyword evidence="3" id="KW-1185">Reference proteome</keyword>
<sequence>MTTVFGLPKYVANLLRQLDKHKDCLKWAVDDDASHKITLTLTWNFRQYHAAATKEKLWERLQRAVTLGATVTAAGCIPTDVRRLLDSAPKRRSGRSRLRRHLEWIRGGSMASLPSLSQSQSPTRHCSFCERAASSTSLSSTKPGHLRYSWPRASSSSPARPSQSPSPIRASTPLTSPTRSNTSSTHTSPTRVKLVYRSEEEVETSIGKVMERVRRKTQDELSVIREQWDQTIREWPERMRRESRRSLRIIPTTPPVRNTSAVTSPVSAPVTPQAGSSAPIPVSVTPQTGSRTAISPSAGDTSAVTPPVRGDSLIAPRGNSIATHGIPVTPPVQGNSVITAQPRTNTASSQNQYQLKVCVHRVDESVTCKQSCDMTTRGNSTLIM</sequence>
<feature type="compositionally biased region" description="Polar residues" evidence="1">
    <location>
        <begin position="284"/>
        <end position="304"/>
    </location>
</feature>
<feature type="region of interest" description="Disordered" evidence="1">
    <location>
        <begin position="252"/>
        <end position="307"/>
    </location>
</feature>
<dbReference type="AlphaFoldDB" id="A0AAD9NB91"/>
<evidence type="ECO:0000256" key="1">
    <source>
        <dbReference type="SAM" id="MobiDB-lite"/>
    </source>
</evidence>
<name>A0AAD9NB91_RIDPI</name>
<evidence type="ECO:0000313" key="3">
    <source>
        <dbReference type="Proteomes" id="UP001209878"/>
    </source>
</evidence>
<reference evidence="2" key="1">
    <citation type="journal article" date="2023" name="Mol. Biol. Evol.">
        <title>Third-Generation Sequencing Reveals the Adaptive Role of the Epigenome in Three Deep-Sea Polychaetes.</title>
        <authorList>
            <person name="Perez M."/>
            <person name="Aroh O."/>
            <person name="Sun Y."/>
            <person name="Lan Y."/>
            <person name="Juniper S.K."/>
            <person name="Young C.R."/>
            <person name="Angers B."/>
            <person name="Qian P.Y."/>
        </authorList>
    </citation>
    <scope>NUCLEOTIDE SEQUENCE</scope>
    <source>
        <strain evidence="2">R07B-5</strain>
    </source>
</reference>
<evidence type="ECO:0000313" key="2">
    <source>
        <dbReference type="EMBL" id="KAK2161831.1"/>
    </source>
</evidence>
<comment type="caution">
    <text evidence="2">The sequence shown here is derived from an EMBL/GenBank/DDBJ whole genome shotgun (WGS) entry which is preliminary data.</text>
</comment>
<feature type="compositionally biased region" description="Polar residues" evidence="1">
    <location>
        <begin position="255"/>
        <end position="266"/>
    </location>
</feature>
<feature type="compositionally biased region" description="Polar residues" evidence="1">
    <location>
        <begin position="133"/>
        <end position="142"/>
    </location>
</feature>